<keyword evidence="3" id="KW-1185">Reference proteome</keyword>
<name>A0ABD5ZI42_9EURY</name>
<protein>
    <submittedName>
        <fullName evidence="2">Uncharacterized protein</fullName>
    </submittedName>
</protein>
<keyword evidence="1" id="KW-1133">Transmembrane helix</keyword>
<keyword evidence="1" id="KW-0812">Transmembrane</keyword>
<dbReference type="RefSeq" id="WP_390224450.1">
    <property type="nucleotide sequence ID" value="NZ_JBHTAA010000005.1"/>
</dbReference>
<keyword evidence="1" id="KW-0472">Membrane</keyword>
<evidence type="ECO:0000313" key="3">
    <source>
        <dbReference type="Proteomes" id="UP001596481"/>
    </source>
</evidence>
<reference evidence="2 3" key="1">
    <citation type="journal article" date="2019" name="Int. J. Syst. Evol. Microbiol.">
        <title>The Global Catalogue of Microorganisms (GCM) 10K type strain sequencing project: providing services to taxonomists for standard genome sequencing and annotation.</title>
        <authorList>
            <consortium name="The Broad Institute Genomics Platform"/>
            <consortium name="The Broad Institute Genome Sequencing Center for Infectious Disease"/>
            <person name="Wu L."/>
            <person name="Ma J."/>
        </authorList>
    </citation>
    <scope>NUCLEOTIDE SEQUENCE [LARGE SCALE GENOMIC DNA]</scope>
    <source>
        <strain evidence="2 3">DSM 29988</strain>
    </source>
</reference>
<accession>A0ABD5ZI42</accession>
<comment type="caution">
    <text evidence="2">The sequence shown here is derived from an EMBL/GenBank/DDBJ whole genome shotgun (WGS) entry which is preliminary data.</text>
</comment>
<dbReference type="Proteomes" id="UP001596481">
    <property type="component" value="Unassembled WGS sequence"/>
</dbReference>
<proteinExistence type="predicted"/>
<dbReference type="AlphaFoldDB" id="A0ABD5ZI42"/>
<sequence>MADTTFDLTAFFVAFVGSVTLLADRVEEPHPESSWSGVVALALSYAVVTWSVATALSRWVLPAR</sequence>
<feature type="transmembrane region" description="Helical" evidence="1">
    <location>
        <begin position="39"/>
        <end position="61"/>
    </location>
</feature>
<dbReference type="EMBL" id="JBHTAA010000005">
    <property type="protein sequence ID" value="MFC7204610.1"/>
    <property type="molecule type" value="Genomic_DNA"/>
</dbReference>
<evidence type="ECO:0000313" key="2">
    <source>
        <dbReference type="EMBL" id="MFC7204610.1"/>
    </source>
</evidence>
<gene>
    <name evidence="2" type="ORF">ACFQJC_13905</name>
</gene>
<evidence type="ECO:0000256" key="1">
    <source>
        <dbReference type="SAM" id="Phobius"/>
    </source>
</evidence>
<organism evidence="2 3">
    <name type="scientific">Haloferax namakaokahaiae</name>
    <dbReference type="NCBI Taxonomy" id="1748331"/>
    <lineage>
        <taxon>Archaea</taxon>
        <taxon>Methanobacteriati</taxon>
        <taxon>Methanobacteriota</taxon>
        <taxon>Stenosarchaea group</taxon>
        <taxon>Halobacteria</taxon>
        <taxon>Halobacteriales</taxon>
        <taxon>Haloferacaceae</taxon>
        <taxon>Haloferax</taxon>
    </lineage>
</organism>